<dbReference type="PANTHER" id="PTHR30055:SF223">
    <property type="entry name" value="HTH-TYPE TRANSCRIPTIONAL REGULATOR UIDR"/>
    <property type="match status" value="1"/>
</dbReference>
<dbReference type="RefSeq" id="WP_278221029.1">
    <property type="nucleotide sequence ID" value="NZ_JAKZMO010000007.1"/>
</dbReference>
<evidence type="ECO:0000256" key="3">
    <source>
        <dbReference type="SAM" id="MobiDB-lite"/>
    </source>
</evidence>
<dbReference type="Gene3D" id="1.10.357.10">
    <property type="entry name" value="Tetracycline Repressor, domain 2"/>
    <property type="match status" value="1"/>
</dbReference>
<gene>
    <name evidence="5" type="ORF">MNO81_09875</name>
</gene>
<organism evidence="5 6">
    <name type="scientific">Mycolicibacterium gadium</name>
    <name type="common">Mycobacterium gadium</name>
    <dbReference type="NCBI Taxonomy" id="1794"/>
    <lineage>
        <taxon>Bacteria</taxon>
        <taxon>Bacillati</taxon>
        <taxon>Actinomycetota</taxon>
        <taxon>Actinomycetes</taxon>
        <taxon>Mycobacteriales</taxon>
        <taxon>Mycobacteriaceae</taxon>
        <taxon>Mycolicibacterium</taxon>
    </lineage>
</organism>
<evidence type="ECO:0000259" key="4">
    <source>
        <dbReference type="PROSITE" id="PS50977"/>
    </source>
</evidence>
<dbReference type="PANTHER" id="PTHR30055">
    <property type="entry name" value="HTH-TYPE TRANSCRIPTIONAL REGULATOR RUTR"/>
    <property type="match status" value="1"/>
</dbReference>
<name>A0ABT6GP29_MYCGU</name>
<accession>A0ABT6GP29</accession>
<dbReference type="EMBL" id="JAKZMO010000007">
    <property type="protein sequence ID" value="MDG5483100.1"/>
    <property type="molecule type" value="Genomic_DNA"/>
</dbReference>
<evidence type="ECO:0000313" key="5">
    <source>
        <dbReference type="EMBL" id="MDG5483100.1"/>
    </source>
</evidence>
<sequence>MSMAGAVQPRRPPGGNQLRAERTRQRVIDETVRYILDEGFAAPSVRRITERAGVTWGVVQYHFGDLNGLLIAVVDEGFRQLTEILAAVPDTTADLAIEQRTQVVVDAAWSAFSSPTSMAAIEILIATRSGRDDAVNKRLADTMRQLTELGRHLGAGLDPRHAKEIGNHIWACLRGIVVAQIISSHPLDTSRDRRALVDVLTAYVLTHSAERR</sequence>
<feature type="region of interest" description="Disordered" evidence="3">
    <location>
        <begin position="1"/>
        <end position="22"/>
    </location>
</feature>
<proteinExistence type="predicted"/>
<dbReference type="InterPro" id="IPR050109">
    <property type="entry name" value="HTH-type_TetR-like_transc_reg"/>
</dbReference>
<dbReference type="Proteomes" id="UP001154266">
    <property type="component" value="Unassembled WGS sequence"/>
</dbReference>
<comment type="caution">
    <text evidence="5">The sequence shown here is derived from an EMBL/GenBank/DDBJ whole genome shotgun (WGS) entry which is preliminary data.</text>
</comment>
<evidence type="ECO:0000313" key="6">
    <source>
        <dbReference type="Proteomes" id="UP001154266"/>
    </source>
</evidence>
<keyword evidence="1 2" id="KW-0238">DNA-binding</keyword>
<dbReference type="PROSITE" id="PS50977">
    <property type="entry name" value="HTH_TETR_2"/>
    <property type="match status" value="1"/>
</dbReference>
<evidence type="ECO:0000256" key="1">
    <source>
        <dbReference type="ARBA" id="ARBA00023125"/>
    </source>
</evidence>
<feature type="domain" description="HTH tetR-type" evidence="4">
    <location>
        <begin position="21"/>
        <end position="81"/>
    </location>
</feature>
<keyword evidence="6" id="KW-1185">Reference proteome</keyword>
<reference evidence="5" key="1">
    <citation type="journal article" date="2023" name="Environ. Microbiol.">
        <title>The 2-methylpropene degradation pathway in Mycobacteriaceae family strains.</title>
        <authorList>
            <person name="Helbich S."/>
            <person name="Barrantes I."/>
            <person name="Dos Anjos Borges L.G."/>
            <person name="Pieper D.H."/>
            <person name="Vainshtein Y."/>
            <person name="Sohn K."/>
            <person name="Engesser K.H."/>
        </authorList>
    </citation>
    <scope>NUCLEOTIDE SEQUENCE</scope>
    <source>
        <strain evidence="5">IBE100</strain>
    </source>
</reference>
<dbReference type="InterPro" id="IPR001647">
    <property type="entry name" value="HTH_TetR"/>
</dbReference>
<dbReference type="InterPro" id="IPR009057">
    <property type="entry name" value="Homeodomain-like_sf"/>
</dbReference>
<dbReference type="Pfam" id="PF00440">
    <property type="entry name" value="TetR_N"/>
    <property type="match status" value="1"/>
</dbReference>
<dbReference type="SUPFAM" id="SSF46689">
    <property type="entry name" value="Homeodomain-like"/>
    <property type="match status" value="1"/>
</dbReference>
<protein>
    <submittedName>
        <fullName evidence="5">TetR/AcrR family transcriptional regulator</fullName>
    </submittedName>
</protein>
<evidence type="ECO:0000256" key="2">
    <source>
        <dbReference type="PROSITE-ProRule" id="PRU00335"/>
    </source>
</evidence>
<feature type="DNA-binding region" description="H-T-H motif" evidence="2">
    <location>
        <begin position="44"/>
        <end position="63"/>
    </location>
</feature>